<accession>A0A094LBV7</accession>
<comment type="caution">
    <text evidence="2">The sequence shown here is derived from an EMBL/GenBank/DDBJ whole genome shotgun (WGS) entry which is preliminary data.</text>
</comment>
<evidence type="ECO:0000256" key="1">
    <source>
        <dbReference type="SAM" id="MobiDB-lite"/>
    </source>
</evidence>
<proteinExistence type="predicted"/>
<organism evidence="2">
    <name type="scientific">Anoxybacillus flavithermus</name>
    <dbReference type="NCBI Taxonomy" id="33934"/>
    <lineage>
        <taxon>Bacteria</taxon>
        <taxon>Bacillati</taxon>
        <taxon>Bacillota</taxon>
        <taxon>Bacilli</taxon>
        <taxon>Bacillales</taxon>
        <taxon>Anoxybacillaceae</taxon>
        <taxon>Anoxybacillus</taxon>
    </lineage>
</organism>
<gene>
    <name evidence="2" type="ORF">JS44_10430</name>
</gene>
<protein>
    <submittedName>
        <fullName evidence="2">Uncharacterized protein</fullName>
    </submittedName>
</protein>
<feature type="compositionally biased region" description="Basic and acidic residues" evidence="1">
    <location>
        <begin position="54"/>
        <end position="64"/>
    </location>
</feature>
<name>A0A094LBV7_9BACL</name>
<evidence type="ECO:0000313" key="2">
    <source>
        <dbReference type="EMBL" id="KFZ32338.1"/>
    </source>
</evidence>
<dbReference type="EMBL" id="JPZO01000065">
    <property type="protein sequence ID" value="KFZ32338.1"/>
    <property type="molecule type" value="Genomic_DNA"/>
</dbReference>
<sequence>MMNTENIEPTKRKETVNPVGDLLEGGVTTGIRRSAIYGRKKNDAFESNSVTGEHASRIEASRTE</sequence>
<feature type="region of interest" description="Disordered" evidence="1">
    <location>
        <begin position="1"/>
        <end position="64"/>
    </location>
</feature>
<dbReference type="AlphaFoldDB" id="A0A094LBV7"/>
<reference evidence="2" key="1">
    <citation type="submission" date="2014-08" db="EMBL/GenBank/DDBJ databases">
        <title>Fullgenome sequencing of Anoxybacillus sp.25 isolate from Garga hot-spring Russia.</title>
        <authorList>
            <person name="Rozanov A.S."/>
            <person name="Kotenko A.V."/>
            <person name="Malup T.K."/>
            <person name="Peltek S.E."/>
        </authorList>
    </citation>
    <scope>NUCLEOTIDE SEQUENCE [LARGE SCALE GENOMIC DNA]</scope>
    <source>
        <strain evidence="2">25</strain>
    </source>
</reference>